<proteinExistence type="predicted"/>
<evidence type="ECO:0000313" key="2">
    <source>
        <dbReference type="Proteomes" id="UP001172101"/>
    </source>
</evidence>
<dbReference type="AlphaFoldDB" id="A0AA40DHJ6"/>
<name>A0AA40DHJ6_9PEZI</name>
<reference evidence="1" key="1">
    <citation type="submission" date="2023-06" db="EMBL/GenBank/DDBJ databases">
        <title>Genome-scale phylogeny and comparative genomics of the fungal order Sordariales.</title>
        <authorList>
            <consortium name="Lawrence Berkeley National Laboratory"/>
            <person name="Hensen N."/>
            <person name="Bonometti L."/>
            <person name="Westerberg I."/>
            <person name="Brannstrom I.O."/>
            <person name="Guillou S."/>
            <person name="Cros-Aarteil S."/>
            <person name="Calhoun S."/>
            <person name="Haridas S."/>
            <person name="Kuo A."/>
            <person name="Mondo S."/>
            <person name="Pangilinan J."/>
            <person name="Riley R."/>
            <person name="LaButti K."/>
            <person name="Andreopoulos B."/>
            <person name="Lipzen A."/>
            <person name="Chen C."/>
            <person name="Yanf M."/>
            <person name="Daum C."/>
            <person name="Ng V."/>
            <person name="Clum A."/>
            <person name="Steindorff A."/>
            <person name="Ohm R."/>
            <person name="Martin F."/>
            <person name="Silar P."/>
            <person name="Natvig D."/>
            <person name="Lalanne C."/>
            <person name="Gautier V."/>
            <person name="Ament-velasquez S.L."/>
            <person name="Kruys A."/>
            <person name="Hutchinson M.I."/>
            <person name="Powell A.J."/>
            <person name="Barry K."/>
            <person name="Miller A.N."/>
            <person name="Grigoriev I.V."/>
            <person name="Debuchy R."/>
            <person name="Gladieux P."/>
            <person name="Thoren M.H."/>
            <person name="Johannesson H."/>
        </authorList>
    </citation>
    <scope>NUCLEOTIDE SEQUENCE</scope>
    <source>
        <strain evidence="1">SMH2392-1A</strain>
    </source>
</reference>
<gene>
    <name evidence="1" type="ORF">B0T26DRAFT_806955</name>
</gene>
<evidence type="ECO:0000313" key="1">
    <source>
        <dbReference type="EMBL" id="KAK0703370.1"/>
    </source>
</evidence>
<organism evidence="1 2">
    <name type="scientific">Lasiosphaeria miniovina</name>
    <dbReference type="NCBI Taxonomy" id="1954250"/>
    <lineage>
        <taxon>Eukaryota</taxon>
        <taxon>Fungi</taxon>
        <taxon>Dikarya</taxon>
        <taxon>Ascomycota</taxon>
        <taxon>Pezizomycotina</taxon>
        <taxon>Sordariomycetes</taxon>
        <taxon>Sordariomycetidae</taxon>
        <taxon>Sordariales</taxon>
        <taxon>Lasiosphaeriaceae</taxon>
        <taxon>Lasiosphaeria</taxon>
    </lineage>
</organism>
<accession>A0AA40DHJ6</accession>
<sequence length="177" mass="20441">MDYPHSCSFLGWRDSPESFSGPPLRATGPATLLEHLPANILLNTPISQIDHYRFILDCRYCRDPGVFRFRSRLCTNYMQAAQSHMSSTHSTLFEDTQHFLHLATFPVACAEWEVQEHNEKVAHPEMCQVGAVVLVSGRNELTARILECDSSHLEYKVQLYENGKRYLDPIWRQDEEK</sequence>
<dbReference type="Proteomes" id="UP001172101">
    <property type="component" value="Unassembled WGS sequence"/>
</dbReference>
<dbReference type="EMBL" id="JAUIRO010000008">
    <property type="protein sequence ID" value="KAK0703370.1"/>
    <property type="molecule type" value="Genomic_DNA"/>
</dbReference>
<comment type="caution">
    <text evidence="1">The sequence shown here is derived from an EMBL/GenBank/DDBJ whole genome shotgun (WGS) entry which is preliminary data.</text>
</comment>
<protein>
    <submittedName>
        <fullName evidence="1">Uncharacterized protein</fullName>
    </submittedName>
</protein>
<dbReference type="GeneID" id="85330485"/>
<keyword evidence="2" id="KW-1185">Reference proteome</keyword>
<dbReference type="RefSeq" id="XP_060290229.1">
    <property type="nucleotide sequence ID" value="XM_060447215.1"/>
</dbReference>